<dbReference type="STRING" id="1452487.AVW16_06020"/>
<accession>A0A165FYH1</accession>
<organism evidence="1 2">
    <name type="scientific">Crenobacter luteus</name>
    <dbReference type="NCBI Taxonomy" id="1452487"/>
    <lineage>
        <taxon>Bacteria</taxon>
        <taxon>Pseudomonadati</taxon>
        <taxon>Pseudomonadota</taxon>
        <taxon>Betaproteobacteria</taxon>
        <taxon>Neisseriales</taxon>
        <taxon>Neisseriaceae</taxon>
        <taxon>Crenobacter</taxon>
    </lineage>
</organism>
<reference evidence="2" key="1">
    <citation type="submission" date="2016-01" db="EMBL/GenBank/DDBJ databases">
        <title>Draft genome of Chromobacterium sp. F49.</title>
        <authorList>
            <person name="Hong K.W."/>
        </authorList>
    </citation>
    <scope>NUCLEOTIDE SEQUENCE [LARGE SCALE GENOMIC DNA]</scope>
    <source>
        <strain evidence="2">CN10</strain>
    </source>
</reference>
<dbReference type="Proteomes" id="UP000076625">
    <property type="component" value="Unassembled WGS sequence"/>
</dbReference>
<dbReference type="EMBL" id="LQQU01000006">
    <property type="protein sequence ID" value="KZE34575.1"/>
    <property type="molecule type" value="Genomic_DNA"/>
</dbReference>
<name>A0A165FYH1_9NEIS</name>
<evidence type="ECO:0000313" key="1">
    <source>
        <dbReference type="EMBL" id="KZE34575.1"/>
    </source>
</evidence>
<dbReference type="OrthoDB" id="8563563at2"/>
<keyword evidence="2" id="KW-1185">Reference proteome</keyword>
<dbReference type="RefSeq" id="WP_066610029.1">
    <property type="nucleotide sequence ID" value="NZ_LQQU01000006.1"/>
</dbReference>
<sequence length="156" mass="16999">MGIRHGKSPASSLDEAIERQLEAAARLGLVPKKMADLMGVEVKTYYRWLADSSMPLNRVRQFEAFCKVSHISEYLCTAQGNKVVVAIPSGKKAAVAELAEVQANAADAMALLARFYQDKVGLAETVAALTTVLSQVAYHRENVMKTGEPELELFGE</sequence>
<dbReference type="AlphaFoldDB" id="A0A165FYH1"/>
<proteinExistence type="predicted"/>
<gene>
    <name evidence="1" type="ORF">AVW16_06020</name>
</gene>
<evidence type="ECO:0000313" key="2">
    <source>
        <dbReference type="Proteomes" id="UP000076625"/>
    </source>
</evidence>
<protein>
    <submittedName>
        <fullName evidence="1">Uncharacterized protein</fullName>
    </submittedName>
</protein>
<comment type="caution">
    <text evidence="1">The sequence shown here is derived from an EMBL/GenBank/DDBJ whole genome shotgun (WGS) entry which is preliminary data.</text>
</comment>